<dbReference type="Proteomes" id="UP000278981">
    <property type="component" value="Unassembled WGS sequence"/>
</dbReference>
<feature type="domain" description="XdhC- CoxI" evidence="2">
    <location>
        <begin position="13"/>
        <end position="78"/>
    </location>
</feature>
<dbReference type="InterPro" id="IPR003777">
    <property type="entry name" value="XdhC_CoxI"/>
</dbReference>
<dbReference type="InterPro" id="IPR027051">
    <property type="entry name" value="XdhC_Rossmann_dom"/>
</dbReference>
<accession>A0A3N9XRF3</accession>
<comment type="caution">
    <text evidence="4">The sequence shown here is derived from an EMBL/GenBank/DDBJ whole genome shotgun (WGS) entry which is preliminary data.</text>
</comment>
<name>A0A3N9XRF3_9ACTN</name>
<dbReference type="PANTHER" id="PTHR30388">
    <property type="entry name" value="ALDEHYDE OXIDOREDUCTASE MOLYBDENUM COFACTOR ASSEMBLY PROTEIN"/>
    <property type="match status" value="1"/>
</dbReference>
<sequence>MPDVFDEVHRRCRDGESVALATVVATWHSAPQPPGAAMVVATDGTVIGSVSGGCVEADLYERARRVLDTDQPELRRYGISDVDAYTVGLTCGGILDVFVERVDASALPALDAVAAARRGGHPAAIVTCVAADADDPAVSASASANDPAVGAGVPPDAGPSDPARRLGRRLVLTGERSIGSLGDDRLDDAASEDALGLLAAGRSGMLRYGYHGQRRGGGLSLFVTAYATPPRMIVFGAIDFAAAVARIGAFLGYRVTVCDARPVFATARRFPEADEVVAQWPHRYLRTELAAGRLDERTVVCVLTHDPKFDVPLLELALRHRLAFVGAMGSRRTHDERHKLLSEAGLSPDQLARLASPIGLDLGGRTPEETAVSVAAQIVAARWGGTGGPLAALDGPIHRPG</sequence>
<dbReference type="OrthoDB" id="9815497at2"/>
<dbReference type="Pfam" id="PF02625">
    <property type="entry name" value="XdhC_CoxI"/>
    <property type="match status" value="2"/>
</dbReference>
<dbReference type="Gene3D" id="3.40.50.720">
    <property type="entry name" value="NAD(P)-binding Rossmann-like Domain"/>
    <property type="match status" value="1"/>
</dbReference>
<evidence type="ECO:0000313" key="4">
    <source>
        <dbReference type="EMBL" id="RQX15688.1"/>
    </source>
</evidence>
<proteinExistence type="predicted"/>
<feature type="domain" description="XdhC- CoxI" evidence="2">
    <location>
        <begin position="164"/>
        <end position="209"/>
    </location>
</feature>
<dbReference type="AlphaFoldDB" id="A0A3N9XRF3"/>
<evidence type="ECO:0000256" key="1">
    <source>
        <dbReference type="SAM" id="MobiDB-lite"/>
    </source>
</evidence>
<evidence type="ECO:0000259" key="3">
    <source>
        <dbReference type="Pfam" id="PF13478"/>
    </source>
</evidence>
<gene>
    <name evidence="4" type="ORF">DDE19_18415</name>
</gene>
<organism evidence="4 5">
    <name type="scientific">Micromonospora ureilytica</name>
    <dbReference type="NCBI Taxonomy" id="709868"/>
    <lineage>
        <taxon>Bacteria</taxon>
        <taxon>Bacillati</taxon>
        <taxon>Actinomycetota</taxon>
        <taxon>Actinomycetes</taxon>
        <taxon>Micromonosporales</taxon>
        <taxon>Micromonosporaceae</taxon>
        <taxon>Micromonospora</taxon>
    </lineage>
</organism>
<feature type="region of interest" description="Disordered" evidence="1">
    <location>
        <begin position="140"/>
        <end position="165"/>
    </location>
</feature>
<feature type="compositionally biased region" description="Low complexity" evidence="1">
    <location>
        <begin position="140"/>
        <end position="149"/>
    </location>
</feature>
<dbReference type="RefSeq" id="WP_124820569.1">
    <property type="nucleotide sequence ID" value="NZ_QDGB01000272.1"/>
</dbReference>
<dbReference type="Pfam" id="PF13478">
    <property type="entry name" value="XdhC_C"/>
    <property type="match status" value="1"/>
</dbReference>
<protein>
    <submittedName>
        <fullName evidence="4">XshC-Cox1 family protein</fullName>
    </submittedName>
</protein>
<evidence type="ECO:0000259" key="2">
    <source>
        <dbReference type="Pfam" id="PF02625"/>
    </source>
</evidence>
<feature type="domain" description="XdhC Rossmann" evidence="3">
    <location>
        <begin position="232"/>
        <end position="378"/>
    </location>
</feature>
<dbReference type="PANTHER" id="PTHR30388:SF4">
    <property type="entry name" value="MOLYBDENUM COFACTOR INSERTION CHAPERONE PAOD"/>
    <property type="match status" value="1"/>
</dbReference>
<evidence type="ECO:0000313" key="5">
    <source>
        <dbReference type="Proteomes" id="UP000278981"/>
    </source>
</evidence>
<reference evidence="4 5" key="1">
    <citation type="submission" date="2018-04" db="EMBL/GenBank/DDBJ databases">
        <title>Micromonosporas from Atacama Desert.</title>
        <authorList>
            <person name="Carro L."/>
            <person name="Klenk H.-P."/>
            <person name="Goodfellow M."/>
        </authorList>
    </citation>
    <scope>NUCLEOTIDE SEQUENCE [LARGE SCALE GENOMIC DNA]</scope>
    <source>
        <strain evidence="4 5">LB19</strain>
    </source>
</reference>
<dbReference type="EMBL" id="QDGB01000272">
    <property type="protein sequence ID" value="RQX15688.1"/>
    <property type="molecule type" value="Genomic_DNA"/>
</dbReference>
<dbReference type="InterPro" id="IPR052698">
    <property type="entry name" value="MoCofactor_Util/Proc"/>
</dbReference>